<feature type="transmembrane region" description="Helical" evidence="7">
    <location>
        <begin position="289"/>
        <end position="310"/>
    </location>
</feature>
<dbReference type="Gene3D" id="1.10.3720.10">
    <property type="entry name" value="MetI-like"/>
    <property type="match status" value="1"/>
</dbReference>
<feature type="transmembrane region" description="Helical" evidence="7">
    <location>
        <begin position="183"/>
        <end position="206"/>
    </location>
</feature>
<dbReference type="PANTHER" id="PTHR30193:SF41">
    <property type="entry name" value="DIACETYLCHITOBIOSE UPTAKE SYSTEM PERMEASE PROTEIN NGCF"/>
    <property type="match status" value="1"/>
</dbReference>
<feature type="transmembrane region" description="Helical" evidence="7">
    <location>
        <begin position="95"/>
        <end position="118"/>
    </location>
</feature>
<reference evidence="11" key="1">
    <citation type="journal article" date="2019" name="Int. J. Syst. Evol. Microbiol.">
        <title>The Global Catalogue of Microorganisms (GCM) 10K type strain sequencing project: providing services to taxonomists for standard genome sequencing and annotation.</title>
        <authorList>
            <consortium name="The Broad Institute Genomics Platform"/>
            <consortium name="The Broad Institute Genome Sequencing Center for Infectious Disease"/>
            <person name="Wu L."/>
            <person name="Ma J."/>
        </authorList>
    </citation>
    <scope>NUCLEOTIDE SEQUENCE [LARGE SCALE GENOMIC DNA]</scope>
    <source>
        <strain evidence="11">JCM 3369</strain>
    </source>
</reference>
<dbReference type="RefSeq" id="WP_387966934.1">
    <property type="nucleotide sequence ID" value="NZ_CP033325.1"/>
</dbReference>
<evidence type="ECO:0000256" key="2">
    <source>
        <dbReference type="ARBA" id="ARBA00022448"/>
    </source>
</evidence>
<sequence>MRGGVASPAPGSSPTGIAPSAPRSRTARSRRRRGGGWAPYGFLLPGFVVYAVFLLYPLGRAVQISLYDWDGLSLATFVGLANYADVVTDPALRDAFAHALVLIFFFSVLPLGIGLVLAALLTRARVRGMAFFRTVVFLPQVIAMVVVAVAWRQIYAPDGQLNTALRAVGLDALTRTWLGDYTLTLPAVGFIGTWVSTGLVTVLLMAGMARIPGELYEAATLDGAGPVRTFLSITVPSVRAEVVVALTLTIIAALKTFDLIYVTTSGGPGTSTTVPSYEVYRRAFELGEVGSAAAVAVVLTALIFLINVGVNRIGERER</sequence>
<protein>
    <submittedName>
        <fullName evidence="10">Carbohydrate ABC transporter permease</fullName>
    </submittedName>
</protein>
<dbReference type="InterPro" id="IPR000515">
    <property type="entry name" value="MetI-like"/>
</dbReference>
<evidence type="ECO:0000313" key="10">
    <source>
        <dbReference type="EMBL" id="MFC4554861.1"/>
    </source>
</evidence>
<dbReference type="InterPro" id="IPR035906">
    <property type="entry name" value="MetI-like_sf"/>
</dbReference>
<organism evidence="10 11">
    <name type="scientific">Georgenia faecalis</name>
    <dbReference type="NCBI Taxonomy" id="2483799"/>
    <lineage>
        <taxon>Bacteria</taxon>
        <taxon>Bacillati</taxon>
        <taxon>Actinomycetota</taxon>
        <taxon>Actinomycetes</taxon>
        <taxon>Micrococcales</taxon>
        <taxon>Bogoriellaceae</taxon>
        <taxon>Georgenia</taxon>
    </lineage>
</organism>
<evidence type="ECO:0000256" key="4">
    <source>
        <dbReference type="ARBA" id="ARBA00022692"/>
    </source>
</evidence>
<feature type="transmembrane region" description="Helical" evidence="7">
    <location>
        <begin position="37"/>
        <end position="59"/>
    </location>
</feature>
<feature type="region of interest" description="Disordered" evidence="8">
    <location>
        <begin position="1"/>
        <end position="33"/>
    </location>
</feature>
<keyword evidence="2 7" id="KW-0813">Transport</keyword>
<feature type="domain" description="ABC transmembrane type-1" evidence="9">
    <location>
        <begin position="96"/>
        <end position="310"/>
    </location>
</feature>
<comment type="caution">
    <text evidence="10">The sequence shown here is derived from an EMBL/GenBank/DDBJ whole genome shotgun (WGS) entry which is preliminary data.</text>
</comment>
<evidence type="ECO:0000256" key="5">
    <source>
        <dbReference type="ARBA" id="ARBA00022989"/>
    </source>
</evidence>
<keyword evidence="6 7" id="KW-0472">Membrane</keyword>
<evidence type="ECO:0000256" key="7">
    <source>
        <dbReference type="RuleBase" id="RU363032"/>
    </source>
</evidence>
<keyword evidence="3" id="KW-1003">Cell membrane</keyword>
<comment type="similarity">
    <text evidence="7">Belongs to the binding-protein-dependent transport system permease family.</text>
</comment>
<evidence type="ECO:0000256" key="6">
    <source>
        <dbReference type="ARBA" id="ARBA00023136"/>
    </source>
</evidence>
<feature type="transmembrane region" description="Helical" evidence="7">
    <location>
        <begin position="242"/>
        <end position="262"/>
    </location>
</feature>
<accession>A0ABV9D8D4</accession>
<keyword evidence="11" id="KW-1185">Reference proteome</keyword>
<dbReference type="PROSITE" id="PS50928">
    <property type="entry name" value="ABC_TM1"/>
    <property type="match status" value="1"/>
</dbReference>
<gene>
    <name evidence="10" type="ORF">ACFO3F_06340</name>
</gene>
<dbReference type="Pfam" id="PF00528">
    <property type="entry name" value="BPD_transp_1"/>
    <property type="match status" value="1"/>
</dbReference>
<dbReference type="CDD" id="cd06261">
    <property type="entry name" value="TM_PBP2"/>
    <property type="match status" value="1"/>
</dbReference>
<dbReference type="InterPro" id="IPR051393">
    <property type="entry name" value="ABC_transporter_permease"/>
</dbReference>
<evidence type="ECO:0000256" key="3">
    <source>
        <dbReference type="ARBA" id="ARBA00022475"/>
    </source>
</evidence>
<feature type="transmembrane region" description="Helical" evidence="7">
    <location>
        <begin position="130"/>
        <end position="151"/>
    </location>
</feature>
<dbReference type="PANTHER" id="PTHR30193">
    <property type="entry name" value="ABC TRANSPORTER PERMEASE PROTEIN"/>
    <property type="match status" value="1"/>
</dbReference>
<evidence type="ECO:0000256" key="1">
    <source>
        <dbReference type="ARBA" id="ARBA00004651"/>
    </source>
</evidence>
<keyword evidence="4 7" id="KW-0812">Transmembrane</keyword>
<dbReference type="SUPFAM" id="SSF161098">
    <property type="entry name" value="MetI-like"/>
    <property type="match status" value="1"/>
</dbReference>
<name>A0ABV9D8D4_9MICO</name>
<comment type="subcellular location">
    <subcellularLocation>
        <location evidence="1 7">Cell membrane</location>
        <topology evidence="1 7">Multi-pass membrane protein</topology>
    </subcellularLocation>
</comment>
<evidence type="ECO:0000259" key="9">
    <source>
        <dbReference type="PROSITE" id="PS50928"/>
    </source>
</evidence>
<dbReference type="EMBL" id="JBHSGF010000003">
    <property type="protein sequence ID" value="MFC4554861.1"/>
    <property type="molecule type" value="Genomic_DNA"/>
</dbReference>
<keyword evidence="5 7" id="KW-1133">Transmembrane helix</keyword>
<evidence type="ECO:0000313" key="11">
    <source>
        <dbReference type="Proteomes" id="UP001595955"/>
    </source>
</evidence>
<dbReference type="Proteomes" id="UP001595955">
    <property type="component" value="Unassembled WGS sequence"/>
</dbReference>
<evidence type="ECO:0000256" key="8">
    <source>
        <dbReference type="SAM" id="MobiDB-lite"/>
    </source>
</evidence>
<proteinExistence type="inferred from homology"/>